<dbReference type="PRINTS" id="PR00042">
    <property type="entry name" value="LEUZIPPRFOS"/>
</dbReference>
<dbReference type="AlphaFoldDB" id="A0AAN9Y899"/>
<evidence type="ECO:0000256" key="1">
    <source>
        <dbReference type="SAM" id="Coils"/>
    </source>
</evidence>
<name>A0AAN9Y899_9HEMI</name>
<gene>
    <name evidence="4" type="ORF">V9T40_003797</name>
</gene>
<keyword evidence="5" id="KW-1185">Reference proteome</keyword>
<dbReference type="PROSITE" id="PS50217">
    <property type="entry name" value="BZIP"/>
    <property type="match status" value="1"/>
</dbReference>
<evidence type="ECO:0000259" key="3">
    <source>
        <dbReference type="PROSITE" id="PS50217"/>
    </source>
</evidence>
<dbReference type="CDD" id="cd14721">
    <property type="entry name" value="bZIP_Fos"/>
    <property type="match status" value="1"/>
</dbReference>
<dbReference type="GO" id="GO:0005634">
    <property type="term" value="C:nucleus"/>
    <property type="evidence" value="ECO:0007669"/>
    <property type="project" value="TreeGrafter"/>
</dbReference>
<dbReference type="SMART" id="SM00338">
    <property type="entry name" value="BRLZ"/>
    <property type="match status" value="1"/>
</dbReference>
<evidence type="ECO:0000256" key="2">
    <source>
        <dbReference type="SAM" id="MobiDB-lite"/>
    </source>
</evidence>
<dbReference type="GO" id="GO:0000978">
    <property type="term" value="F:RNA polymerase II cis-regulatory region sequence-specific DNA binding"/>
    <property type="evidence" value="ECO:0007669"/>
    <property type="project" value="TreeGrafter"/>
</dbReference>
<organism evidence="4 5">
    <name type="scientific">Parthenolecanium corni</name>
    <dbReference type="NCBI Taxonomy" id="536013"/>
    <lineage>
        <taxon>Eukaryota</taxon>
        <taxon>Metazoa</taxon>
        <taxon>Ecdysozoa</taxon>
        <taxon>Arthropoda</taxon>
        <taxon>Hexapoda</taxon>
        <taxon>Insecta</taxon>
        <taxon>Pterygota</taxon>
        <taxon>Neoptera</taxon>
        <taxon>Paraneoptera</taxon>
        <taxon>Hemiptera</taxon>
        <taxon>Sternorrhyncha</taxon>
        <taxon>Coccoidea</taxon>
        <taxon>Coccidae</taxon>
        <taxon>Parthenolecanium</taxon>
    </lineage>
</organism>
<dbReference type="Pfam" id="PF00170">
    <property type="entry name" value="bZIP_1"/>
    <property type="match status" value="1"/>
</dbReference>
<accession>A0AAN9Y899</accession>
<feature type="domain" description="BZIP" evidence="3">
    <location>
        <begin position="189"/>
        <end position="252"/>
    </location>
</feature>
<evidence type="ECO:0000313" key="4">
    <source>
        <dbReference type="EMBL" id="KAK7603798.1"/>
    </source>
</evidence>
<dbReference type="PANTHER" id="PTHR23351">
    <property type="entry name" value="FOS TRANSCRIPTION FACTOR-RELATED"/>
    <property type="match status" value="1"/>
</dbReference>
<dbReference type="GO" id="GO:0000981">
    <property type="term" value="F:DNA-binding transcription factor activity, RNA polymerase II-specific"/>
    <property type="evidence" value="ECO:0007669"/>
    <property type="project" value="TreeGrafter"/>
</dbReference>
<reference evidence="4 5" key="1">
    <citation type="submission" date="2024-03" db="EMBL/GenBank/DDBJ databases">
        <title>Adaptation during the transition from Ophiocordyceps entomopathogen to insect associate is accompanied by gene loss and intensified selection.</title>
        <authorList>
            <person name="Ward C.M."/>
            <person name="Onetto C.A."/>
            <person name="Borneman A.R."/>
        </authorList>
    </citation>
    <scope>NUCLEOTIDE SEQUENCE [LARGE SCALE GENOMIC DNA]</scope>
    <source>
        <strain evidence="4">AWRI1</strain>
        <tissue evidence="4">Single Adult Female</tissue>
    </source>
</reference>
<feature type="coiled-coil region" evidence="1">
    <location>
        <begin position="210"/>
        <end position="248"/>
    </location>
</feature>
<protein>
    <recommendedName>
        <fullName evidence="3">BZIP domain-containing protein</fullName>
    </recommendedName>
</protein>
<evidence type="ECO:0000313" key="5">
    <source>
        <dbReference type="Proteomes" id="UP001367676"/>
    </source>
</evidence>
<dbReference type="InterPro" id="IPR000837">
    <property type="entry name" value="AP-1"/>
</dbReference>
<dbReference type="EMBL" id="JBBCAQ010000006">
    <property type="protein sequence ID" value="KAK7603798.1"/>
    <property type="molecule type" value="Genomic_DNA"/>
</dbReference>
<sequence>MKFSPKVNLDQVKVCIHFEVNLISGSRDISKNKVQDDDFRFEVPTKTTPTITPVTPTTFRDFGQTVLDYQAETESHQNEAGFVPPLVQAMPSSHSSSANVPVTTSIQDSVGCSGNLYVSMKSWQGGGSASEIPALLSLNSNTLSPPIPTHVISSMGSASSSSSSSSGRSRRSTGGRRPNKENGISPEEEEKKRIRRDRNKVAAAKCRLKRVELIKTLEQAVQELEMKRDDIHQQNQLLENEMEELRAIWEAHAPSCRARDTDSPEDVKPFQLSAEAAQQHLLPHHLHHQQQQQHQHQHHHLNSVAMHDEKPAALSTVVVTSGDPSASNRIYTSMGCASESLIIPDRIVIDTSATTVATSSASSLAISKLRPTSLPLTACSAATSTSTSSSSFAVRNKNSIAEITGIPITTPSAEFIDSLIQSGSTGLTPISTGLTPVSTIVSCSTQLRTNGMVVDLSSPDSIPSASKLVSL</sequence>
<dbReference type="SUPFAM" id="SSF57959">
    <property type="entry name" value="Leucine zipper domain"/>
    <property type="match status" value="1"/>
</dbReference>
<feature type="region of interest" description="Disordered" evidence="2">
    <location>
        <begin position="147"/>
        <end position="199"/>
    </location>
</feature>
<proteinExistence type="predicted"/>
<dbReference type="Gene3D" id="1.20.5.170">
    <property type="match status" value="1"/>
</dbReference>
<dbReference type="InterPro" id="IPR046347">
    <property type="entry name" value="bZIP_sf"/>
</dbReference>
<feature type="compositionally biased region" description="Low complexity" evidence="2">
    <location>
        <begin position="153"/>
        <end position="167"/>
    </location>
</feature>
<dbReference type="Proteomes" id="UP001367676">
    <property type="component" value="Unassembled WGS sequence"/>
</dbReference>
<keyword evidence="1" id="KW-0175">Coiled coil</keyword>
<dbReference type="InterPro" id="IPR004827">
    <property type="entry name" value="bZIP"/>
</dbReference>
<comment type="caution">
    <text evidence="4">The sequence shown here is derived from an EMBL/GenBank/DDBJ whole genome shotgun (WGS) entry which is preliminary data.</text>
</comment>
<dbReference type="PANTHER" id="PTHR23351:SF56">
    <property type="entry name" value="KAYAK"/>
    <property type="match status" value="1"/>
</dbReference>
<dbReference type="PROSITE" id="PS00036">
    <property type="entry name" value="BZIP_BASIC"/>
    <property type="match status" value="1"/>
</dbReference>